<dbReference type="AlphaFoldDB" id="A0A2T3J8U3"/>
<evidence type="ECO:0000313" key="2">
    <source>
        <dbReference type="EMBL" id="PSU45172.1"/>
    </source>
</evidence>
<dbReference type="Pfam" id="PF05751">
    <property type="entry name" value="FixH"/>
    <property type="match status" value="1"/>
</dbReference>
<gene>
    <name evidence="2" type="ORF">C9J12_24110</name>
</gene>
<keyword evidence="1" id="KW-1133">Transmembrane helix</keyword>
<dbReference type="InterPro" id="IPR008620">
    <property type="entry name" value="FixH"/>
</dbReference>
<keyword evidence="3" id="KW-1185">Reference proteome</keyword>
<keyword evidence="1" id="KW-0472">Membrane</keyword>
<dbReference type="RefSeq" id="WP_011218545.1">
    <property type="nucleotide sequence ID" value="NZ_JAKJUA010000037.1"/>
</dbReference>
<dbReference type="OrthoDB" id="5295180at2"/>
<feature type="transmembrane region" description="Helical" evidence="1">
    <location>
        <begin position="12"/>
        <end position="33"/>
    </location>
</feature>
<name>A0A2T3J8U3_9GAMM</name>
<keyword evidence="1" id="KW-0812">Transmembrane</keyword>
<dbReference type="EMBL" id="PYMJ01000035">
    <property type="protein sequence ID" value="PSU45172.1"/>
    <property type="molecule type" value="Genomic_DNA"/>
</dbReference>
<reference evidence="2 3" key="1">
    <citation type="submission" date="2018-01" db="EMBL/GenBank/DDBJ databases">
        <title>Whole genome sequencing of Histamine producing bacteria.</title>
        <authorList>
            <person name="Butler K."/>
        </authorList>
    </citation>
    <scope>NUCLEOTIDE SEQUENCE [LARGE SCALE GENOMIC DNA]</scope>
    <source>
        <strain evidence="2 3">JCM 12947</strain>
    </source>
</reference>
<evidence type="ECO:0000256" key="1">
    <source>
        <dbReference type="SAM" id="Phobius"/>
    </source>
</evidence>
<comment type="caution">
    <text evidence="2">The sequence shown here is derived from an EMBL/GenBank/DDBJ whole genome shotgun (WGS) entry which is preliminary data.</text>
</comment>
<evidence type="ECO:0000313" key="3">
    <source>
        <dbReference type="Proteomes" id="UP000240987"/>
    </source>
</evidence>
<accession>A0A2T3J8U3</accession>
<dbReference type="Proteomes" id="UP000240987">
    <property type="component" value="Unassembled WGS sequence"/>
</dbReference>
<organism evidence="2 3">
    <name type="scientific">Photobacterium frigidiphilum</name>
    <dbReference type="NCBI Taxonomy" id="264736"/>
    <lineage>
        <taxon>Bacteria</taxon>
        <taxon>Pseudomonadati</taxon>
        <taxon>Pseudomonadota</taxon>
        <taxon>Gammaproteobacteria</taxon>
        <taxon>Vibrionales</taxon>
        <taxon>Vibrionaceae</taxon>
        <taxon>Photobacterium</taxon>
    </lineage>
</organism>
<proteinExistence type="predicted"/>
<sequence length="164" mass="18712">MQKKPWYKQFWPWFVIALPASSVVYSLTAVYIFSQNQVDLVAEDYYKKGKAINVDISRLRVADALKLHATVAVEENQIAVKFDKGELRSNPNLRVTFTHRTLANQDFTQMVSADLKGTYHFNSPEPLQGPWFIEVEAFDGDWMLQGRVNLPTSDPIALYGQNKG</sequence>
<protein>
    <submittedName>
        <fullName evidence="2">Nitrogen fixation protein FixH</fullName>
    </submittedName>
</protein>